<protein>
    <submittedName>
        <fullName evidence="2">Uncharacterized protein</fullName>
    </submittedName>
</protein>
<evidence type="ECO:0000313" key="3">
    <source>
        <dbReference type="Proteomes" id="UP000281564"/>
    </source>
</evidence>
<organism evidence="2 3">
    <name type="scientific">Halonotius pteroides</name>
    <dbReference type="NCBI Taxonomy" id="268735"/>
    <lineage>
        <taxon>Archaea</taxon>
        <taxon>Methanobacteriati</taxon>
        <taxon>Methanobacteriota</taxon>
        <taxon>Stenosarchaea group</taxon>
        <taxon>Halobacteria</taxon>
        <taxon>Halobacteriales</taxon>
        <taxon>Haloferacaceae</taxon>
        <taxon>Halonotius</taxon>
    </lineage>
</organism>
<feature type="transmembrane region" description="Helical" evidence="1">
    <location>
        <begin position="39"/>
        <end position="61"/>
    </location>
</feature>
<accession>A0A3A6QL15</accession>
<gene>
    <name evidence="2" type="ORF">DP106_12820</name>
</gene>
<name>A0A3A6QL15_9EURY</name>
<keyword evidence="1" id="KW-0472">Membrane</keyword>
<dbReference type="EMBL" id="QMDW01000024">
    <property type="protein sequence ID" value="RJX48202.1"/>
    <property type="molecule type" value="Genomic_DNA"/>
</dbReference>
<dbReference type="Proteomes" id="UP000281564">
    <property type="component" value="Unassembled WGS sequence"/>
</dbReference>
<evidence type="ECO:0000256" key="1">
    <source>
        <dbReference type="SAM" id="Phobius"/>
    </source>
</evidence>
<keyword evidence="1" id="KW-1133">Transmembrane helix</keyword>
<evidence type="ECO:0000313" key="2">
    <source>
        <dbReference type="EMBL" id="RJX48202.1"/>
    </source>
</evidence>
<reference evidence="2 3" key="1">
    <citation type="submission" date="2018-06" db="EMBL/GenBank/DDBJ databases">
        <title>Halonotius sp. F13-13 a new haloarchaeeon isolated from a solar saltern from Isla Cristina, Huelva, Spain.</title>
        <authorList>
            <person name="Duran-Viseras A."/>
            <person name="Sanchez-Porro C."/>
            <person name="Ventosa A."/>
        </authorList>
    </citation>
    <scope>NUCLEOTIDE SEQUENCE [LARGE SCALE GENOMIC DNA]</scope>
    <source>
        <strain evidence="2 3">CECT 7525</strain>
    </source>
</reference>
<comment type="caution">
    <text evidence="2">The sequence shown here is derived from an EMBL/GenBank/DDBJ whole genome shotgun (WGS) entry which is preliminary data.</text>
</comment>
<keyword evidence="1" id="KW-0812">Transmembrane</keyword>
<keyword evidence="3" id="KW-1185">Reference proteome</keyword>
<dbReference type="AlphaFoldDB" id="A0A3A6QL15"/>
<proteinExistence type="predicted"/>
<sequence length="65" mass="8010">MQRYLLNIRYLCHTHFTLYRGYNHLNTIIGAFRYKATMLMIFITFILRLLHRIQLLVLYVIKHIL</sequence>